<evidence type="ECO:0000256" key="5">
    <source>
        <dbReference type="ARBA" id="ARBA00022643"/>
    </source>
</evidence>
<dbReference type="SUPFAM" id="SSF51395">
    <property type="entry name" value="FMN-linked oxidoreductases"/>
    <property type="match status" value="1"/>
</dbReference>
<name>A0ABU4BG33_9NOCA</name>
<accession>A0ABU4BG33</accession>
<dbReference type="EC" id="1.3.1.-" evidence="12"/>
<evidence type="ECO:0000256" key="10">
    <source>
        <dbReference type="ARBA" id="ARBA00048205"/>
    </source>
</evidence>
<evidence type="ECO:0000313" key="15">
    <source>
        <dbReference type="EMBL" id="MDV6263174.1"/>
    </source>
</evidence>
<evidence type="ECO:0000256" key="1">
    <source>
        <dbReference type="ARBA" id="ARBA00001917"/>
    </source>
</evidence>
<dbReference type="PANTHER" id="PTHR45846:SF1">
    <property type="entry name" value="TRNA-DIHYDROURIDINE(47) SYNTHASE [NAD(P)(+)]-LIKE"/>
    <property type="match status" value="1"/>
</dbReference>
<keyword evidence="9 12" id="KW-0560">Oxidoreductase</keyword>
<comment type="catalytic activity">
    <reaction evidence="10">
        <text>a 5,6-dihydrouridine in tRNA + NADP(+) = a uridine in tRNA + NADPH + H(+)</text>
        <dbReference type="Rhea" id="RHEA:23624"/>
        <dbReference type="Rhea" id="RHEA-COMP:13339"/>
        <dbReference type="Rhea" id="RHEA-COMP:13887"/>
        <dbReference type="ChEBI" id="CHEBI:15378"/>
        <dbReference type="ChEBI" id="CHEBI:57783"/>
        <dbReference type="ChEBI" id="CHEBI:58349"/>
        <dbReference type="ChEBI" id="CHEBI:65315"/>
        <dbReference type="ChEBI" id="CHEBI:74443"/>
    </reaction>
</comment>
<sequence>MTLQIGSLELRSPVVLAPMAGVTNVAFRTLCREQELQRAGSTSGLYVCEMVTARALVERQPATMHMTTFGPTETPRSLQLYTVDPDTTYAAAKMIVDDDLADHIDMNFGCPVPKVTRKGGGAALPYKRNLFGRIVAAAVKATEGTDIPVTVKFRVGIDENHHTHLDAGRIAADEGAAAVALHARTASQRYSGTADWNEIARLKEHVTGIPVLGNGDIFSASDAVRMMAETGCDGVVVGRGCLGRPWLFAELSARLNGRPEPVPPTLGEVATIIARHAELLAQHHGEKKGLRELRKHVSWYLRGFPAGSDLRVSMALVSTLGELDDLLAQLDPSVPFPKDAEGPRGRQGSPGAVALPDGWLDDPEDICVPAGADLMHSGG</sequence>
<comment type="caution">
    <text evidence="15">The sequence shown here is derived from an EMBL/GenBank/DDBJ whole genome shotgun (WGS) entry which is preliminary data.</text>
</comment>
<dbReference type="InterPro" id="IPR024036">
    <property type="entry name" value="tRNA-dHydroUridine_Synthase_C"/>
</dbReference>
<keyword evidence="3" id="KW-0820">tRNA-binding</keyword>
<organism evidence="15 16">
    <name type="scientific">Rhodococcoides yunnanense</name>
    <dbReference type="NCBI Taxonomy" id="278209"/>
    <lineage>
        <taxon>Bacteria</taxon>
        <taxon>Bacillati</taxon>
        <taxon>Actinomycetota</taxon>
        <taxon>Actinomycetes</taxon>
        <taxon>Mycobacteriales</taxon>
        <taxon>Nocardiaceae</taxon>
        <taxon>Rhodococcoides</taxon>
    </lineage>
</organism>
<dbReference type="RefSeq" id="WP_283274861.1">
    <property type="nucleotide sequence ID" value="NZ_JAWLJX010000005.1"/>
</dbReference>
<evidence type="ECO:0000256" key="4">
    <source>
        <dbReference type="ARBA" id="ARBA00022630"/>
    </source>
</evidence>
<dbReference type="PIRSF" id="PIRSF006621">
    <property type="entry name" value="Dus"/>
    <property type="match status" value="1"/>
</dbReference>
<evidence type="ECO:0000256" key="12">
    <source>
        <dbReference type="PIRNR" id="PIRNR006621"/>
    </source>
</evidence>
<reference evidence="15 16" key="1">
    <citation type="submission" date="2023-10" db="EMBL/GenBank/DDBJ databases">
        <title>Development of a sustainable strategy for remediation of hydrocarbon-contaminated territories based on the waste exchange concept.</title>
        <authorList>
            <person name="Krivoruchko A."/>
        </authorList>
    </citation>
    <scope>NUCLEOTIDE SEQUENCE [LARGE SCALE GENOMIC DNA]</scope>
    <source>
        <strain evidence="15 16">IEGM 1323</strain>
    </source>
</reference>
<keyword evidence="4 12" id="KW-0285">Flavoprotein</keyword>
<dbReference type="CDD" id="cd02801">
    <property type="entry name" value="DUS_like_FMN"/>
    <property type="match status" value="1"/>
</dbReference>
<evidence type="ECO:0000256" key="13">
    <source>
        <dbReference type="SAM" id="MobiDB-lite"/>
    </source>
</evidence>
<dbReference type="EMBL" id="JAWLJX010000005">
    <property type="protein sequence ID" value="MDV6263174.1"/>
    <property type="molecule type" value="Genomic_DNA"/>
</dbReference>
<feature type="domain" description="DUS-like FMN-binding" evidence="14">
    <location>
        <begin position="16"/>
        <end position="326"/>
    </location>
</feature>
<evidence type="ECO:0000256" key="3">
    <source>
        <dbReference type="ARBA" id="ARBA00022555"/>
    </source>
</evidence>
<dbReference type="InterPro" id="IPR001269">
    <property type="entry name" value="DUS_fam"/>
</dbReference>
<dbReference type="Gene3D" id="3.20.20.70">
    <property type="entry name" value="Aldolase class I"/>
    <property type="match status" value="1"/>
</dbReference>
<dbReference type="InterPro" id="IPR004652">
    <property type="entry name" value="DusB-like"/>
</dbReference>
<dbReference type="PANTHER" id="PTHR45846">
    <property type="entry name" value="TRNA-DIHYDROURIDINE(47) SYNTHASE [NAD(P)(+)]-LIKE"/>
    <property type="match status" value="1"/>
</dbReference>
<dbReference type="InterPro" id="IPR013785">
    <property type="entry name" value="Aldolase_TIM"/>
</dbReference>
<evidence type="ECO:0000313" key="16">
    <source>
        <dbReference type="Proteomes" id="UP001185755"/>
    </source>
</evidence>
<comment type="cofactor">
    <cofactor evidence="1 12">
        <name>FMN</name>
        <dbReference type="ChEBI" id="CHEBI:58210"/>
    </cofactor>
</comment>
<keyword evidence="7" id="KW-0521">NADP</keyword>
<keyword evidence="16" id="KW-1185">Reference proteome</keyword>
<feature type="region of interest" description="Disordered" evidence="13">
    <location>
        <begin position="334"/>
        <end position="355"/>
    </location>
</feature>
<keyword evidence="6 12" id="KW-0819">tRNA processing</keyword>
<gene>
    <name evidence="15" type="primary">dusB</name>
    <name evidence="15" type="ORF">R3P96_17710</name>
</gene>
<dbReference type="InterPro" id="IPR035587">
    <property type="entry name" value="DUS-like_FMN-bd"/>
</dbReference>
<comment type="catalytic activity">
    <reaction evidence="11">
        <text>a 5,6-dihydrouridine in tRNA + NAD(+) = a uridine in tRNA + NADH + H(+)</text>
        <dbReference type="Rhea" id="RHEA:54452"/>
        <dbReference type="Rhea" id="RHEA-COMP:13339"/>
        <dbReference type="Rhea" id="RHEA-COMP:13887"/>
        <dbReference type="ChEBI" id="CHEBI:15378"/>
        <dbReference type="ChEBI" id="CHEBI:57540"/>
        <dbReference type="ChEBI" id="CHEBI:57945"/>
        <dbReference type="ChEBI" id="CHEBI:65315"/>
        <dbReference type="ChEBI" id="CHEBI:74443"/>
    </reaction>
</comment>
<dbReference type="PROSITE" id="PS01136">
    <property type="entry name" value="UPF0034"/>
    <property type="match status" value="1"/>
</dbReference>
<proteinExistence type="inferred from homology"/>
<dbReference type="Pfam" id="PF01207">
    <property type="entry name" value="Dus"/>
    <property type="match status" value="1"/>
</dbReference>
<evidence type="ECO:0000256" key="8">
    <source>
        <dbReference type="ARBA" id="ARBA00022884"/>
    </source>
</evidence>
<keyword evidence="8" id="KW-0694">RNA-binding</keyword>
<dbReference type="Gene3D" id="1.10.1200.80">
    <property type="entry name" value="Putative flavin oxidoreducatase, domain 2"/>
    <property type="match status" value="1"/>
</dbReference>
<evidence type="ECO:0000256" key="9">
    <source>
        <dbReference type="ARBA" id="ARBA00023002"/>
    </source>
</evidence>
<evidence type="ECO:0000256" key="11">
    <source>
        <dbReference type="ARBA" id="ARBA00048802"/>
    </source>
</evidence>
<keyword evidence="5 12" id="KW-0288">FMN</keyword>
<evidence type="ECO:0000256" key="2">
    <source>
        <dbReference type="ARBA" id="ARBA00002790"/>
    </source>
</evidence>
<dbReference type="InterPro" id="IPR018517">
    <property type="entry name" value="tRNA_hU_synthase_CS"/>
</dbReference>
<dbReference type="GO" id="GO:0016491">
    <property type="term" value="F:oxidoreductase activity"/>
    <property type="evidence" value="ECO:0007669"/>
    <property type="project" value="UniProtKB-KW"/>
</dbReference>
<protein>
    <recommendedName>
        <fullName evidence="12">tRNA-dihydrouridine synthase</fullName>
        <ecNumber evidence="12">1.3.1.-</ecNumber>
    </recommendedName>
</protein>
<dbReference type="NCBIfam" id="TIGR00737">
    <property type="entry name" value="nifR3_yhdG"/>
    <property type="match status" value="1"/>
</dbReference>
<evidence type="ECO:0000256" key="7">
    <source>
        <dbReference type="ARBA" id="ARBA00022857"/>
    </source>
</evidence>
<dbReference type="Proteomes" id="UP001185755">
    <property type="component" value="Unassembled WGS sequence"/>
</dbReference>
<comment type="function">
    <text evidence="2 12">Catalyzes the synthesis of 5,6-dihydrouridine (D), a modified base found in the D-loop of most tRNAs, via the reduction of the C5-C6 double bond in target uridines.</text>
</comment>
<evidence type="ECO:0000256" key="6">
    <source>
        <dbReference type="ARBA" id="ARBA00022694"/>
    </source>
</evidence>
<evidence type="ECO:0000259" key="14">
    <source>
        <dbReference type="Pfam" id="PF01207"/>
    </source>
</evidence>
<comment type="similarity">
    <text evidence="12">Belongs to the dus family.</text>
</comment>